<proteinExistence type="predicted"/>
<dbReference type="AlphaFoldDB" id="A0A0F9SX32"/>
<reference evidence="1" key="1">
    <citation type="journal article" date="2015" name="Nature">
        <title>Complex archaea that bridge the gap between prokaryotes and eukaryotes.</title>
        <authorList>
            <person name="Spang A."/>
            <person name="Saw J.H."/>
            <person name="Jorgensen S.L."/>
            <person name="Zaremba-Niedzwiedzka K."/>
            <person name="Martijn J."/>
            <person name="Lind A.E."/>
            <person name="van Eijk R."/>
            <person name="Schleper C."/>
            <person name="Guy L."/>
            <person name="Ettema T.J."/>
        </authorList>
    </citation>
    <scope>NUCLEOTIDE SEQUENCE</scope>
</reference>
<protein>
    <submittedName>
        <fullName evidence="1">Uncharacterized protein</fullName>
    </submittedName>
</protein>
<accession>A0A0F9SX32</accession>
<comment type="caution">
    <text evidence="1">The sequence shown here is derived from an EMBL/GenBank/DDBJ whole genome shotgun (WGS) entry which is preliminary data.</text>
</comment>
<sequence length="230" mass="25210">MGFRETVFGGRETIKFKPIPQSKEAEEARKKLFGLATGEPPAVPRREIAPLPPVTEERQLARTTAKELIQPQDFLSLPEVQGIILEARETGDLLANRLGRMLQSAGALTTTGGRDVLGRVTTDVSKRLASSLAPFAAEERARRTSLIPILESLGLTEELRAQGFTQAELDALFQQETIESQQLQTFTIPLLRSIISDQPGQAAFIQPPFPGLIEQIGQIASLFPKKKPTT</sequence>
<dbReference type="EMBL" id="LAZR01000343">
    <property type="protein sequence ID" value="KKN73475.1"/>
    <property type="molecule type" value="Genomic_DNA"/>
</dbReference>
<name>A0A0F9SX32_9ZZZZ</name>
<gene>
    <name evidence="1" type="ORF">LCGC14_0400500</name>
</gene>
<evidence type="ECO:0000313" key="1">
    <source>
        <dbReference type="EMBL" id="KKN73475.1"/>
    </source>
</evidence>
<organism evidence="1">
    <name type="scientific">marine sediment metagenome</name>
    <dbReference type="NCBI Taxonomy" id="412755"/>
    <lineage>
        <taxon>unclassified sequences</taxon>
        <taxon>metagenomes</taxon>
        <taxon>ecological metagenomes</taxon>
    </lineage>
</organism>